<evidence type="ECO:0000256" key="13">
    <source>
        <dbReference type="SAM" id="Phobius"/>
    </source>
</evidence>
<evidence type="ECO:0000256" key="8">
    <source>
        <dbReference type="ARBA" id="ARBA00022989"/>
    </source>
</evidence>
<comment type="similarity">
    <text evidence="2">Belongs to the TMEM175 family.</text>
</comment>
<evidence type="ECO:0000256" key="4">
    <source>
        <dbReference type="ARBA" id="ARBA00022538"/>
    </source>
</evidence>
<proteinExistence type="inferred from homology"/>
<sequence>MEKERFLAFTDAINAIIATIMVLEFKTPDKSGWPALTELTVPLLAYALSFFMIMTVWYNHHQLYRDIKNITPRIFLLNTLCLFIMSFFQFTTGWVGKHATEFLPEFFYLVIVFLWTAVFHLMDYELLKENPDKEYKELTHSISRRNIFIILGISLPIVWFWPPIGLVCVAMLGAVALASFLKNKSRQLMTAFYFNLLVHP</sequence>
<evidence type="ECO:0000313" key="14">
    <source>
        <dbReference type="EMBL" id="EQC56055.1"/>
    </source>
</evidence>
<dbReference type="GO" id="GO:0016020">
    <property type="term" value="C:membrane"/>
    <property type="evidence" value="ECO:0007669"/>
    <property type="project" value="UniProtKB-SubCell"/>
</dbReference>
<dbReference type="PANTHER" id="PTHR31462">
    <property type="entry name" value="ENDOSOMAL/LYSOSOMAL POTASSIUM CHANNEL TMEM175"/>
    <property type="match status" value="1"/>
</dbReference>
<keyword evidence="10 13" id="KW-0472">Membrane</keyword>
<gene>
    <name evidence="14" type="ORF">LLT6_09650</name>
</gene>
<feature type="transmembrane region" description="Helical" evidence="13">
    <location>
        <begin position="102"/>
        <end position="121"/>
    </location>
</feature>
<accession>T0S3I0</accession>
<evidence type="ECO:0000256" key="7">
    <source>
        <dbReference type="ARBA" id="ARBA00022958"/>
    </source>
</evidence>
<evidence type="ECO:0000256" key="10">
    <source>
        <dbReference type="ARBA" id="ARBA00023136"/>
    </source>
</evidence>
<evidence type="ECO:0000256" key="11">
    <source>
        <dbReference type="ARBA" id="ARBA00023303"/>
    </source>
</evidence>
<protein>
    <submittedName>
        <fullName evidence="14">Membrane protein</fullName>
    </submittedName>
</protein>
<evidence type="ECO:0000256" key="1">
    <source>
        <dbReference type="ARBA" id="ARBA00004141"/>
    </source>
</evidence>
<dbReference type="Proteomes" id="UP000015854">
    <property type="component" value="Unassembled WGS sequence"/>
</dbReference>
<reference evidence="14 15" key="1">
    <citation type="journal article" date="2013" name="ISME J.">
        <title>Multifactorial diversity sustains microbial community stability.</title>
        <authorList>
            <person name="Erkus O."/>
            <person name="de Jager V.C."/>
            <person name="Spus M."/>
            <person name="van Alen-Boerrigter I.J."/>
            <person name="van Rijswijck I.M."/>
            <person name="Hazelwood L."/>
            <person name="Janssen P.W."/>
            <person name="van Hijum S.A."/>
            <person name="Kleerebezem M."/>
            <person name="Smid E.J."/>
        </authorList>
    </citation>
    <scope>NUCLEOTIDE SEQUENCE [LARGE SCALE GENOMIC DNA]</scope>
    <source>
        <strain evidence="14 15">TIFN6</strain>
    </source>
</reference>
<feature type="transmembrane region" description="Helical" evidence="13">
    <location>
        <begin position="70"/>
        <end position="90"/>
    </location>
</feature>
<keyword evidence="9" id="KW-0406">Ion transport</keyword>
<keyword evidence="7" id="KW-0630">Potassium</keyword>
<feature type="transmembrane region" description="Helical" evidence="13">
    <location>
        <begin position="164"/>
        <end position="181"/>
    </location>
</feature>
<keyword evidence="5 13" id="KW-0812">Transmembrane</keyword>
<keyword evidence="8 13" id="KW-1133">Transmembrane helix</keyword>
<keyword evidence="11" id="KW-0407">Ion channel</keyword>
<comment type="subcellular location">
    <subcellularLocation>
        <location evidence="1">Membrane</location>
        <topology evidence="1">Multi-pass membrane protein</topology>
    </subcellularLocation>
</comment>
<name>T0S3I0_LACLC</name>
<dbReference type="PANTHER" id="PTHR31462:SF5">
    <property type="entry name" value="ENDOSOMAL_LYSOSOMAL PROTON CHANNEL TMEM175"/>
    <property type="match status" value="1"/>
</dbReference>
<evidence type="ECO:0000256" key="12">
    <source>
        <dbReference type="ARBA" id="ARBA00034430"/>
    </source>
</evidence>
<dbReference type="GO" id="GO:0015252">
    <property type="term" value="F:proton channel activity"/>
    <property type="evidence" value="ECO:0007669"/>
    <property type="project" value="InterPro"/>
</dbReference>
<feature type="transmembrane region" description="Helical" evidence="13">
    <location>
        <begin position="7"/>
        <end position="27"/>
    </location>
</feature>
<comment type="caution">
    <text evidence="14">The sequence shown here is derived from an EMBL/GenBank/DDBJ whole genome shotgun (WGS) entry which is preliminary data.</text>
</comment>
<dbReference type="PATRIC" id="fig|1234876.3.peg.1604"/>
<comment type="catalytic activity">
    <reaction evidence="12">
        <text>K(+)(in) = K(+)(out)</text>
        <dbReference type="Rhea" id="RHEA:29463"/>
        <dbReference type="ChEBI" id="CHEBI:29103"/>
    </reaction>
</comment>
<evidence type="ECO:0000256" key="9">
    <source>
        <dbReference type="ARBA" id="ARBA00023065"/>
    </source>
</evidence>
<dbReference type="AlphaFoldDB" id="T0S3I0"/>
<dbReference type="Pfam" id="PF06736">
    <property type="entry name" value="TMEM175"/>
    <property type="match status" value="1"/>
</dbReference>
<dbReference type="EMBL" id="ATBB01000364">
    <property type="protein sequence ID" value="EQC56055.1"/>
    <property type="molecule type" value="Genomic_DNA"/>
</dbReference>
<keyword evidence="3" id="KW-0813">Transport</keyword>
<organism evidence="14 15">
    <name type="scientific">Lactococcus cremoris subsp. cremoris TIFN6</name>
    <dbReference type="NCBI Taxonomy" id="1234876"/>
    <lineage>
        <taxon>Bacteria</taxon>
        <taxon>Bacillati</taxon>
        <taxon>Bacillota</taxon>
        <taxon>Bacilli</taxon>
        <taxon>Lactobacillales</taxon>
        <taxon>Streptococcaceae</taxon>
        <taxon>Lactococcus</taxon>
        <taxon>Lactococcus cremoris subsp. cremoris</taxon>
    </lineage>
</organism>
<evidence type="ECO:0000256" key="5">
    <source>
        <dbReference type="ARBA" id="ARBA00022692"/>
    </source>
</evidence>
<dbReference type="InterPro" id="IPR010617">
    <property type="entry name" value="TMEM175-like"/>
</dbReference>
<evidence type="ECO:0000256" key="6">
    <source>
        <dbReference type="ARBA" id="ARBA00022826"/>
    </source>
</evidence>
<keyword evidence="4" id="KW-0633">Potassium transport</keyword>
<evidence type="ECO:0000313" key="15">
    <source>
        <dbReference type="Proteomes" id="UP000015854"/>
    </source>
</evidence>
<dbReference type="GO" id="GO:0005267">
    <property type="term" value="F:potassium channel activity"/>
    <property type="evidence" value="ECO:0007669"/>
    <property type="project" value="UniProtKB-KW"/>
</dbReference>
<keyword evidence="6" id="KW-0631">Potassium channel</keyword>
<feature type="transmembrane region" description="Helical" evidence="13">
    <location>
        <begin position="39"/>
        <end position="58"/>
    </location>
</feature>
<evidence type="ECO:0000256" key="2">
    <source>
        <dbReference type="ARBA" id="ARBA00006920"/>
    </source>
</evidence>
<evidence type="ECO:0000256" key="3">
    <source>
        <dbReference type="ARBA" id="ARBA00022448"/>
    </source>
</evidence>